<accession>A0ABW4XW67</accession>
<evidence type="ECO:0000313" key="1">
    <source>
        <dbReference type="EMBL" id="MFD2099735.1"/>
    </source>
</evidence>
<protein>
    <submittedName>
        <fullName evidence="1">Uncharacterized protein</fullName>
    </submittedName>
</protein>
<keyword evidence="2" id="KW-1185">Reference proteome</keyword>
<reference evidence="2" key="1">
    <citation type="journal article" date="2019" name="Int. J. Syst. Evol. Microbiol.">
        <title>The Global Catalogue of Microorganisms (GCM) 10K type strain sequencing project: providing services to taxonomists for standard genome sequencing and annotation.</title>
        <authorList>
            <consortium name="The Broad Institute Genomics Platform"/>
            <consortium name="The Broad Institute Genome Sequencing Center for Infectious Disease"/>
            <person name="Wu L."/>
            <person name="Ma J."/>
        </authorList>
    </citation>
    <scope>NUCLEOTIDE SEQUENCE [LARGE SCALE GENOMIC DNA]</scope>
    <source>
        <strain evidence="2">JCM 3389</strain>
    </source>
</reference>
<comment type="caution">
    <text evidence="1">The sequence shown here is derived from an EMBL/GenBank/DDBJ whole genome shotgun (WGS) entry which is preliminary data.</text>
</comment>
<name>A0ABW4XW67_9FLAO</name>
<sequence>MSTSIMEHSEIASNKWGKPNPNPIQTITNFLHQSSQTQLQITFASLEICNHQNGQLLHCVQRPQSRLILQKMPKKGLAKMTLLDNLVFSFSFQFQIAKTQKFHEVKMLALPRPLDQGRLFVDEERLQLSFQIDSPDPTLRVEVTHLYQGILKLERHCTPLCAH</sequence>
<dbReference type="EMBL" id="JBHUHU010000003">
    <property type="protein sequence ID" value="MFD2099735.1"/>
    <property type="molecule type" value="Genomic_DNA"/>
</dbReference>
<dbReference type="RefSeq" id="WP_379830491.1">
    <property type="nucleotide sequence ID" value="NZ_JBHUHU010000003.1"/>
</dbReference>
<evidence type="ECO:0000313" key="2">
    <source>
        <dbReference type="Proteomes" id="UP001597342"/>
    </source>
</evidence>
<proteinExistence type="predicted"/>
<dbReference type="Proteomes" id="UP001597342">
    <property type="component" value="Unassembled WGS sequence"/>
</dbReference>
<gene>
    <name evidence="1" type="ORF">ACFSJE_08135</name>
</gene>
<organism evidence="1 2">
    <name type="scientific">Flagellimonas iocasae</name>
    <dbReference type="NCBI Taxonomy" id="2055905"/>
    <lineage>
        <taxon>Bacteria</taxon>
        <taxon>Pseudomonadati</taxon>
        <taxon>Bacteroidota</taxon>
        <taxon>Flavobacteriia</taxon>
        <taxon>Flavobacteriales</taxon>
        <taxon>Flavobacteriaceae</taxon>
        <taxon>Flagellimonas</taxon>
    </lineage>
</organism>